<keyword evidence="3" id="KW-1185">Reference proteome</keyword>
<accession>A0AAD5UFM5</accession>
<dbReference type="SMART" id="SM00353">
    <property type="entry name" value="HLH"/>
    <property type="match status" value="1"/>
</dbReference>
<dbReference type="InterPro" id="IPR036638">
    <property type="entry name" value="HLH_DNA-bd_sf"/>
</dbReference>
<evidence type="ECO:0000313" key="3">
    <source>
        <dbReference type="Proteomes" id="UP001210925"/>
    </source>
</evidence>
<sequence>MIQNGSTSYKNTKAEKKEINMTAHKMVFGQRMELDPLQKKQNHSFNERKRREKIKALINNLKVLVPKSKSQSLQQIAILENAVEYIKKVQTVLRQHGLIDEEKDHIMNYQSEFFVGKTNKGPFDTASDSGCSIGSESIKISNLLC</sequence>
<reference evidence="2" key="1">
    <citation type="submission" date="2020-05" db="EMBL/GenBank/DDBJ databases">
        <title>Phylogenomic resolution of chytrid fungi.</title>
        <authorList>
            <person name="Stajich J.E."/>
            <person name="Amses K."/>
            <person name="Simmons R."/>
            <person name="Seto K."/>
            <person name="Myers J."/>
            <person name="Bonds A."/>
            <person name="Quandt C.A."/>
            <person name="Barry K."/>
            <person name="Liu P."/>
            <person name="Grigoriev I."/>
            <person name="Longcore J.E."/>
            <person name="James T.Y."/>
        </authorList>
    </citation>
    <scope>NUCLEOTIDE SEQUENCE</scope>
    <source>
        <strain evidence="2">PLAUS21</strain>
    </source>
</reference>
<dbReference type="SUPFAM" id="SSF47459">
    <property type="entry name" value="HLH, helix-loop-helix DNA-binding domain"/>
    <property type="match status" value="1"/>
</dbReference>
<organism evidence="2 3">
    <name type="scientific">Boothiomyces macroporosus</name>
    <dbReference type="NCBI Taxonomy" id="261099"/>
    <lineage>
        <taxon>Eukaryota</taxon>
        <taxon>Fungi</taxon>
        <taxon>Fungi incertae sedis</taxon>
        <taxon>Chytridiomycota</taxon>
        <taxon>Chytridiomycota incertae sedis</taxon>
        <taxon>Chytridiomycetes</taxon>
        <taxon>Rhizophydiales</taxon>
        <taxon>Terramycetaceae</taxon>
        <taxon>Boothiomyces</taxon>
    </lineage>
</organism>
<name>A0AAD5UFM5_9FUNG</name>
<evidence type="ECO:0000313" key="2">
    <source>
        <dbReference type="EMBL" id="KAJ3253490.1"/>
    </source>
</evidence>
<protein>
    <recommendedName>
        <fullName evidence="1">BHLH domain-containing protein</fullName>
    </recommendedName>
</protein>
<dbReference type="Proteomes" id="UP001210925">
    <property type="component" value="Unassembled WGS sequence"/>
</dbReference>
<evidence type="ECO:0000259" key="1">
    <source>
        <dbReference type="PROSITE" id="PS50888"/>
    </source>
</evidence>
<dbReference type="Pfam" id="PF00010">
    <property type="entry name" value="HLH"/>
    <property type="match status" value="1"/>
</dbReference>
<feature type="domain" description="BHLH" evidence="1">
    <location>
        <begin position="38"/>
        <end position="89"/>
    </location>
</feature>
<dbReference type="GO" id="GO:0046983">
    <property type="term" value="F:protein dimerization activity"/>
    <property type="evidence" value="ECO:0007669"/>
    <property type="project" value="InterPro"/>
</dbReference>
<dbReference type="Gene3D" id="4.10.280.10">
    <property type="entry name" value="Helix-loop-helix DNA-binding domain"/>
    <property type="match status" value="1"/>
</dbReference>
<gene>
    <name evidence="2" type="ORF">HK103_000522</name>
</gene>
<dbReference type="EMBL" id="JADGKB010000108">
    <property type="protein sequence ID" value="KAJ3253490.1"/>
    <property type="molecule type" value="Genomic_DNA"/>
</dbReference>
<dbReference type="AlphaFoldDB" id="A0AAD5UFM5"/>
<proteinExistence type="predicted"/>
<comment type="caution">
    <text evidence="2">The sequence shown here is derived from an EMBL/GenBank/DDBJ whole genome shotgun (WGS) entry which is preliminary data.</text>
</comment>
<dbReference type="InterPro" id="IPR011598">
    <property type="entry name" value="bHLH_dom"/>
</dbReference>
<dbReference type="PROSITE" id="PS50888">
    <property type="entry name" value="BHLH"/>
    <property type="match status" value="1"/>
</dbReference>